<evidence type="ECO:0000313" key="1">
    <source>
        <dbReference type="EMBL" id="QFU16163.1"/>
    </source>
</evidence>
<protein>
    <submittedName>
        <fullName evidence="1">Alpha/beta fold hydrolase</fullName>
    </submittedName>
</protein>
<sequence length="187" mass="20270">MKTSDCDILIVPGYQDSGTDHWQSRWERQLSTARRVRQESWDFPNRDAWVAKIVEDVTAAALPVVLVGHSLGVLAIAHAAPLLPPNRVSGAFLVGVPDAERPGFVPAIDRAFAPIPRDPLPFPSVLVASRTDPHCDYAKAEDIAYAWGSAIVDAGDSGHINTESGHGPWPEGLMRFAGFLKTLRPAT</sequence>
<dbReference type="SUPFAM" id="SSF53474">
    <property type="entry name" value="alpha/beta-Hydrolases"/>
    <property type="match status" value="1"/>
</dbReference>
<dbReference type="Proteomes" id="UP000325614">
    <property type="component" value="Chromosome"/>
</dbReference>
<dbReference type="EMBL" id="CP045423">
    <property type="protein sequence ID" value="QFU16163.1"/>
    <property type="molecule type" value="Genomic_DNA"/>
</dbReference>
<proteinExistence type="predicted"/>
<gene>
    <name evidence="1" type="ORF">GDR74_07970</name>
</gene>
<evidence type="ECO:0000313" key="2">
    <source>
        <dbReference type="Proteomes" id="UP000325614"/>
    </source>
</evidence>
<dbReference type="Gene3D" id="3.40.50.1820">
    <property type="entry name" value="alpha/beta hydrolase"/>
    <property type="match status" value="1"/>
</dbReference>
<reference evidence="1 2" key="1">
    <citation type="submission" date="2019-10" db="EMBL/GenBank/DDBJ databases">
        <title>Isolation, Identification of Microvirga thermotolerans HR1, a novel thermophilic bacterium and Comparative Genomics of the genus Microvirga.</title>
        <authorList>
            <person name="Li J."/>
            <person name="Zhang W."/>
            <person name="Lin M."/>
            <person name="Wang J."/>
        </authorList>
    </citation>
    <scope>NUCLEOTIDE SEQUENCE [LARGE SCALE GENOMIC DNA]</scope>
    <source>
        <strain evidence="1 2">HR1</strain>
    </source>
</reference>
<accession>A0A5P9JUR0</accession>
<dbReference type="AlphaFoldDB" id="A0A5P9JUR0"/>
<keyword evidence="1" id="KW-0378">Hydrolase</keyword>
<dbReference type="Pfam" id="PF06821">
    <property type="entry name" value="Ser_hydrolase"/>
    <property type="match status" value="1"/>
</dbReference>
<name>A0A5P9JUR0_9HYPH</name>
<dbReference type="KEGG" id="mico:GDR74_07970"/>
<dbReference type="GO" id="GO:0016787">
    <property type="term" value="F:hydrolase activity"/>
    <property type="evidence" value="ECO:0007669"/>
    <property type="project" value="UniProtKB-KW"/>
</dbReference>
<dbReference type="RefSeq" id="WP_152585808.1">
    <property type="nucleotide sequence ID" value="NZ_CP045423.1"/>
</dbReference>
<dbReference type="InterPro" id="IPR010662">
    <property type="entry name" value="RBBP9/YdeN"/>
</dbReference>
<keyword evidence="2" id="KW-1185">Reference proteome</keyword>
<dbReference type="InterPro" id="IPR029058">
    <property type="entry name" value="AB_hydrolase_fold"/>
</dbReference>
<organism evidence="1 2">
    <name type="scientific">Microvirga thermotolerans</name>
    <dbReference type="NCBI Taxonomy" id="2651334"/>
    <lineage>
        <taxon>Bacteria</taxon>
        <taxon>Pseudomonadati</taxon>
        <taxon>Pseudomonadota</taxon>
        <taxon>Alphaproteobacteria</taxon>
        <taxon>Hyphomicrobiales</taxon>
        <taxon>Methylobacteriaceae</taxon>
        <taxon>Microvirga</taxon>
    </lineage>
</organism>